<dbReference type="PANTHER" id="PTHR24189:SF50">
    <property type="entry name" value="ANKYRIN REPEAT AND SOCS BOX PROTEIN 2"/>
    <property type="match status" value="1"/>
</dbReference>
<dbReference type="InterPro" id="IPR036770">
    <property type="entry name" value="Ankyrin_rpt-contain_sf"/>
</dbReference>
<dbReference type="SUPFAM" id="SSF48403">
    <property type="entry name" value="Ankyrin repeat"/>
    <property type="match status" value="1"/>
</dbReference>
<dbReference type="PROSITE" id="PS50297">
    <property type="entry name" value="ANK_REP_REGION"/>
    <property type="match status" value="1"/>
</dbReference>
<reference evidence="4" key="1">
    <citation type="submission" date="2023-03" db="EMBL/GenBank/DDBJ databases">
        <title>Emydomyces testavorans Genome Sequence.</title>
        <authorList>
            <person name="Hoyer L."/>
        </authorList>
    </citation>
    <scope>NUCLEOTIDE SEQUENCE</scope>
    <source>
        <strain evidence="4">16-2883</strain>
    </source>
</reference>
<evidence type="ECO:0008006" key="6">
    <source>
        <dbReference type="Google" id="ProtNLM"/>
    </source>
</evidence>
<evidence type="ECO:0000256" key="2">
    <source>
        <dbReference type="ARBA" id="ARBA00023043"/>
    </source>
</evidence>
<organism evidence="4 5">
    <name type="scientific">Emydomyces testavorans</name>
    <dbReference type="NCBI Taxonomy" id="2070801"/>
    <lineage>
        <taxon>Eukaryota</taxon>
        <taxon>Fungi</taxon>
        <taxon>Dikarya</taxon>
        <taxon>Ascomycota</taxon>
        <taxon>Pezizomycotina</taxon>
        <taxon>Eurotiomycetes</taxon>
        <taxon>Eurotiomycetidae</taxon>
        <taxon>Onygenales</taxon>
        <taxon>Nannizziopsiaceae</taxon>
        <taxon>Emydomyces</taxon>
    </lineage>
</organism>
<accession>A0AAF0DGJ4</accession>
<proteinExistence type="predicted"/>
<dbReference type="InterPro" id="IPR002110">
    <property type="entry name" value="Ankyrin_rpt"/>
</dbReference>
<keyword evidence="5" id="KW-1185">Reference proteome</keyword>
<dbReference type="InterPro" id="IPR050745">
    <property type="entry name" value="Multifunctional_regulatory"/>
</dbReference>
<protein>
    <recommendedName>
        <fullName evidence="6">Ankyrin</fullName>
    </recommendedName>
</protein>
<dbReference type="SMART" id="SM00248">
    <property type="entry name" value="ANK"/>
    <property type="match status" value="5"/>
</dbReference>
<evidence type="ECO:0000313" key="5">
    <source>
        <dbReference type="Proteomes" id="UP001219355"/>
    </source>
</evidence>
<sequence length="520" mass="58524">MTLLQLPLELFQQILDLAVVSLGVLEAKHLRLVNKFFDRETLRSYARNKLFLDTGRILDRCKLSGFIATYLLERPHATALANDNLSSFVNNVVDKITSHDPKNTQLRHQYIKTLCAVIEKKNHAWGGILPYLFPSKARFPSKAISNIAIEYHAFVAAIHTEQTDLFQYLPVEDGNNVRRVESDRLGHPLEVAVKMGNHDLVGLLLEHGADPKAALREAIYMRDTQSAFLLLNPKYGFPCEPDRPFEDAVDSAIYVELHSLVYYMFERIGNRLPEFKQVVQFSFTTACQHGMLDIAERLLAAGADMNARKFSDGFYPNPISQAAWAGHKHIVRFLLSKGANPSGSPDNSPPYKSDSMCAVAWGGHIKIATLLLDAGAEAGNWLNVFEVLAYTPESIEIARLLFDRGLFNPSEFAKHTYGDYAIRELMVVACAHDNPGFARLLVQHGIPLDEDNGFYSRHDFPAPVVIAKACLKPRVKQMLLELGAVDVDPLNSIWREKFLSGEFPCEPNYRRTCEMPHRAF</sequence>
<dbReference type="Gene3D" id="1.25.40.20">
    <property type="entry name" value="Ankyrin repeat-containing domain"/>
    <property type="match status" value="2"/>
</dbReference>
<evidence type="ECO:0000313" key="4">
    <source>
        <dbReference type="EMBL" id="WEW57828.1"/>
    </source>
</evidence>
<feature type="repeat" description="ANK" evidence="3">
    <location>
        <begin position="188"/>
        <end position="216"/>
    </location>
</feature>
<name>A0AAF0DGJ4_9EURO</name>
<keyword evidence="2 3" id="KW-0040">ANK repeat</keyword>
<dbReference type="Proteomes" id="UP001219355">
    <property type="component" value="Chromosome 2"/>
</dbReference>
<gene>
    <name evidence="4" type="ORF">PRK78_003295</name>
</gene>
<keyword evidence="1" id="KW-0677">Repeat</keyword>
<dbReference type="PROSITE" id="PS50088">
    <property type="entry name" value="ANK_REPEAT"/>
    <property type="match status" value="1"/>
</dbReference>
<dbReference type="PANTHER" id="PTHR24189">
    <property type="entry name" value="MYOTROPHIN"/>
    <property type="match status" value="1"/>
</dbReference>
<dbReference type="EMBL" id="CP120628">
    <property type="protein sequence ID" value="WEW57828.1"/>
    <property type="molecule type" value="Genomic_DNA"/>
</dbReference>
<evidence type="ECO:0000256" key="1">
    <source>
        <dbReference type="ARBA" id="ARBA00022737"/>
    </source>
</evidence>
<dbReference type="AlphaFoldDB" id="A0AAF0DGJ4"/>
<evidence type="ECO:0000256" key="3">
    <source>
        <dbReference type="PROSITE-ProRule" id="PRU00023"/>
    </source>
</evidence>
<dbReference type="Pfam" id="PF00023">
    <property type="entry name" value="Ank"/>
    <property type="match status" value="1"/>
</dbReference>
<dbReference type="Pfam" id="PF12796">
    <property type="entry name" value="Ank_2"/>
    <property type="match status" value="1"/>
</dbReference>